<evidence type="ECO:0000256" key="2">
    <source>
        <dbReference type="ARBA" id="ARBA00004688"/>
    </source>
</evidence>
<dbReference type="NCBIfam" id="NF009395">
    <property type="entry name" value="PRK12755.1"/>
    <property type="match status" value="1"/>
</dbReference>
<dbReference type="PIRSF" id="PIRSF001361">
    <property type="entry name" value="DAHP_synthase"/>
    <property type="match status" value="1"/>
</dbReference>
<evidence type="ECO:0000256" key="5">
    <source>
        <dbReference type="ARBA" id="ARBA00022679"/>
    </source>
</evidence>
<organism evidence="10 11">
    <name type="scientific">Stackebrandtia endophytica</name>
    <dbReference type="NCBI Taxonomy" id="1496996"/>
    <lineage>
        <taxon>Bacteria</taxon>
        <taxon>Bacillati</taxon>
        <taxon>Actinomycetota</taxon>
        <taxon>Actinomycetes</taxon>
        <taxon>Glycomycetales</taxon>
        <taxon>Glycomycetaceae</taxon>
        <taxon>Stackebrandtia</taxon>
    </lineage>
</organism>
<gene>
    <name evidence="10" type="ORF">FB566_4823</name>
</gene>
<keyword evidence="5 8" id="KW-0808">Transferase</keyword>
<evidence type="ECO:0000256" key="1">
    <source>
        <dbReference type="ARBA" id="ARBA00003726"/>
    </source>
</evidence>
<protein>
    <recommendedName>
        <fullName evidence="8">Phospho-2-dehydro-3-deoxyheptonate aldolase</fullName>
        <ecNumber evidence="8">2.5.1.54</ecNumber>
    </recommendedName>
</protein>
<dbReference type="InParanoid" id="A0A543B348"/>
<dbReference type="PANTHER" id="PTHR21225">
    <property type="entry name" value="PHOSPHO-2-DEHYDRO-3-DEOXYHEPTONATE ALDOLASE DAHP SYNTHETASE"/>
    <property type="match status" value="1"/>
</dbReference>
<evidence type="ECO:0000313" key="10">
    <source>
        <dbReference type="EMBL" id="TQL79222.1"/>
    </source>
</evidence>
<dbReference type="GO" id="GO:0005737">
    <property type="term" value="C:cytoplasm"/>
    <property type="evidence" value="ECO:0007669"/>
    <property type="project" value="TreeGrafter"/>
</dbReference>
<dbReference type="InterPro" id="IPR006218">
    <property type="entry name" value="DAHP1/KDSA"/>
</dbReference>
<dbReference type="Proteomes" id="UP000317043">
    <property type="component" value="Unassembled WGS sequence"/>
</dbReference>
<comment type="pathway">
    <text evidence="2 8">Metabolic intermediate biosynthesis; chorismate biosynthesis; chorismate from D-erythrose 4-phosphate and phosphoenolpyruvate: step 1/7.</text>
</comment>
<evidence type="ECO:0000256" key="3">
    <source>
        <dbReference type="ARBA" id="ARBA00007985"/>
    </source>
</evidence>
<dbReference type="GO" id="GO:0003849">
    <property type="term" value="F:3-deoxy-7-phosphoheptulonate synthase activity"/>
    <property type="evidence" value="ECO:0007669"/>
    <property type="project" value="UniProtKB-EC"/>
</dbReference>
<comment type="function">
    <text evidence="1 8">Stereospecific condensation of phosphoenolpyruvate (PEP) and D-erythrose-4-phosphate (E4P) giving rise to 3-deoxy-D-arabino-heptulosonate-7-phosphate (DAHP).</text>
</comment>
<dbReference type="EC" id="2.5.1.54" evidence="8"/>
<comment type="caution">
    <text evidence="10">The sequence shown here is derived from an EMBL/GenBank/DDBJ whole genome shotgun (WGS) entry which is preliminary data.</text>
</comment>
<feature type="domain" description="DAHP synthetase I/KDSA" evidence="9">
    <location>
        <begin position="28"/>
        <end position="318"/>
    </location>
</feature>
<accession>A0A543B348</accession>
<evidence type="ECO:0000256" key="8">
    <source>
        <dbReference type="PIRNR" id="PIRNR001361"/>
    </source>
</evidence>
<dbReference type="SUPFAM" id="SSF51569">
    <property type="entry name" value="Aldolase"/>
    <property type="match status" value="1"/>
</dbReference>
<dbReference type="GO" id="GO:0009073">
    <property type="term" value="P:aromatic amino acid family biosynthetic process"/>
    <property type="evidence" value="ECO:0007669"/>
    <property type="project" value="UniProtKB-KW"/>
</dbReference>
<keyword evidence="4 8" id="KW-0028">Amino-acid biosynthesis</keyword>
<reference evidence="10 11" key="1">
    <citation type="submission" date="2019-06" db="EMBL/GenBank/DDBJ databases">
        <title>Sequencing the genomes of 1000 actinobacteria strains.</title>
        <authorList>
            <person name="Klenk H.-P."/>
        </authorList>
    </citation>
    <scope>NUCLEOTIDE SEQUENCE [LARGE SCALE GENOMIC DNA]</scope>
    <source>
        <strain evidence="10 11">DSM 45928</strain>
    </source>
</reference>
<dbReference type="GO" id="GO:0008652">
    <property type="term" value="P:amino acid biosynthetic process"/>
    <property type="evidence" value="ECO:0007669"/>
    <property type="project" value="UniProtKB-KW"/>
</dbReference>
<dbReference type="RefSeq" id="WP_246100291.1">
    <property type="nucleotide sequence ID" value="NZ_JBHTGS010000002.1"/>
</dbReference>
<dbReference type="Gene3D" id="3.20.20.70">
    <property type="entry name" value="Aldolase class I"/>
    <property type="match status" value="1"/>
</dbReference>
<dbReference type="Pfam" id="PF00793">
    <property type="entry name" value="DAHP_synth_1"/>
    <property type="match status" value="1"/>
</dbReference>
<evidence type="ECO:0000256" key="4">
    <source>
        <dbReference type="ARBA" id="ARBA00022605"/>
    </source>
</evidence>
<proteinExistence type="inferred from homology"/>
<evidence type="ECO:0000259" key="9">
    <source>
        <dbReference type="Pfam" id="PF00793"/>
    </source>
</evidence>
<dbReference type="UniPathway" id="UPA00053">
    <property type="reaction ID" value="UER00084"/>
</dbReference>
<comment type="catalytic activity">
    <reaction evidence="7 8">
        <text>D-erythrose 4-phosphate + phosphoenolpyruvate + H2O = 7-phospho-2-dehydro-3-deoxy-D-arabino-heptonate + phosphate</text>
        <dbReference type="Rhea" id="RHEA:14717"/>
        <dbReference type="ChEBI" id="CHEBI:15377"/>
        <dbReference type="ChEBI" id="CHEBI:16897"/>
        <dbReference type="ChEBI" id="CHEBI:43474"/>
        <dbReference type="ChEBI" id="CHEBI:58394"/>
        <dbReference type="ChEBI" id="CHEBI:58702"/>
        <dbReference type="EC" id="2.5.1.54"/>
    </reaction>
</comment>
<dbReference type="AlphaFoldDB" id="A0A543B348"/>
<name>A0A543B348_9ACTN</name>
<dbReference type="GO" id="GO:0009423">
    <property type="term" value="P:chorismate biosynthetic process"/>
    <property type="evidence" value="ECO:0007669"/>
    <property type="project" value="UniProtKB-UniPathway"/>
</dbReference>
<comment type="similarity">
    <text evidence="3 8">Belongs to the class-I DAHP synthase family.</text>
</comment>
<dbReference type="InterPro" id="IPR013785">
    <property type="entry name" value="Aldolase_TIM"/>
</dbReference>
<dbReference type="NCBIfam" id="TIGR00034">
    <property type="entry name" value="aroFGH"/>
    <property type="match status" value="1"/>
</dbReference>
<dbReference type="EMBL" id="VFOW01000001">
    <property type="protein sequence ID" value="TQL79222.1"/>
    <property type="molecule type" value="Genomic_DNA"/>
</dbReference>
<evidence type="ECO:0000256" key="7">
    <source>
        <dbReference type="ARBA" id="ARBA00047508"/>
    </source>
</evidence>
<evidence type="ECO:0000256" key="6">
    <source>
        <dbReference type="ARBA" id="ARBA00023141"/>
    </source>
</evidence>
<keyword evidence="6 8" id="KW-0057">Aromatic amino acid biosynthesis</keyword>
<dbReference type="PANTHER" id="PTHR21225:SF12">
    <property type="entry name" value="PHOSPHO-2-DEHYDRO-3-DEOXYHEPTONATE ALDOLASE, TYROSINE-INHIBITED"/>
    <property type="match status" value="1"/>
</dbReference>
<dbReference type="InterPro" id="IPR006219">
    <property type="entry name" value="DAHP_synth_1"/>
</dbReference>
<evidence type="ECO:0000313" key="11">
    <source>
        <dbReference type="Proteomes" id="UP000317043"/>
    </source>
</evidence>
<keyword evidence="11" id="KW-1185">Reference proteome</keyword>
<sequence length="343" mass="36609">MMRTLPNPALVRSGRHRDTVRLQRTAVERILSGADDRLLVIAGPCSAHDSGSMLDYVAGLTEIAARHDDDLYVVARVYVEKPRTRLGWPGLLLDPFLDGGNRVDEGIATARALLEAVADRGMPIAGEFVEPLLADYLADLICWGAIGARTVESPPHRRLASALPMPIGFKNRGDGAVAPAVDAMAAAAVPQPVFTIGDDGTPQWGISAGNLTTHLVLRGGESGPNHHESHVEKALDLLRPGQTHPTLIVDCSHGNSGKDHRNQPRVARDLADQISAGQTGIAGVMVESFIHEGCQPHSPAPRRGVSITDACLSLEQTEPVLAELAAAVRQRRRVVETSLVEAT</sequence>